<dbReference type="GO" id="GO:0032543">
    <property type="term" value="P:mitochondrial translation"/>
    <property type="evidence" value="ECO:0007669"/>
    <property type="project" value="TreeGrafter"/>
</dbReference>
<dbReference type="NCBIfam" id="TIGR00002">
    <property type="entry name" value="S16"/>
    <property type="match status" value="1"/>
</dbReference>
<evidence type="ECO:0000256" key="3">
    <source>
        <dbReference type="ARBA" id="ARBA00023274"/>
    </source>
</evidence>
<dbReference type="PROSITE" id="PS00732">
    <property type="entry name" value="RIBOSOMAL_S16"/>
    <property type="match status" value="1"/>
</dbReference>
<protein>
    <submittedName>
        <fullName evidence="4">Ribosomal protein S16</fullName>
    </submittedName>
</protein>
<comment type="similarity">
    <text evidence="1">Belongs to the bacterial ribosomal protein bS16 family.</text>
</comment>
<dbReference type="Gene3D" id="3.30.1320.10">
    <property type="match status" value="1"/>
</dbReference>
<dbReference type="AlphaFoldDB" id="A0A4D6WUZ7"/>
<organism evidence="4">
    <name type="scientific">Leiomenia cribrosa</name>
    <dbReference type="NCBI Taxonomy" id="217483"/>
    <lineage>
        <taxon>Eukaryota</taxon>
        <taxon>Rhodophyta</taxon>
        <taxon>Florideophyceae</taxon>
        <taxon>Rhodymeniophycidae</taxon>
        <taxon>Gigartinales</taxon>
        <taxon>Kallymeniaceae</taxon>
        <taxon>Leiomenia</taxon>
    </lineage>
</organism>
<dbReference type="Pfam" id="PF00886">
    <property type="entry name" value="Ribosomal_S16"/>
    <property type="match status" value="1"/>
</dbReference>
<name>A0A4D6WUZ7_9FLOR</name>
<evidence type="ECO:0000256" key="2">
    <source>
        <dbReference type="ARBA" id="ARBA00022980"/>
    </source>
</evidence>
<keyword evidence="3" id="KW-0687">Ribonucleoprotein</keyword>
<accession>A0A4D6WUZ7</accession>
<dbReference type="GO" id="GO:0015935">
    <property type="term" value="C:small ribosomal subunit"/>
    <property type="evidence" value="ECO:0007669"/>
    <property type="project" value="TreeGrafter"/>
</dbReference>
<dbReference type="EMBL" id="MK814681">
    <property type="protein sequence ID" value="QCI07459.1"/>
    <property type="molecule type" value="Genomic_DNA"/>
</dbReference>
<evidence type="ECO:0000256" key="1">
    <source>
        <dbReference type="ARBA" id="ARBA00006668"/>
    </source>
</evidence>
<dbReference type="InterPro" id="IPR000307">
    <property type="entry name" value="Ribosomal_bS16"/>
</dbReference>
<dbReference type="GO" id="GO:0003735">
    <property type="term" value="F:structural constituent of ribosome"/>
    <property type="evidence" value="ECO:0007669"/>
    <property type="project" value="InterPro"/>
</dbReference>
<dbReference type="InterPro" id="IPR023803">
    <property type="entry name" value="Ribosomal_bS16_dom_sf"/>
</dbReference>
<keyword evidence="2 4" id="KW-0689">Ribosomal protein</keyword>
<evidence type="ECO:0000313" key="4">
    <source>
        <dbReference type="EMBL" id="QCI07459.1"/>
    </source>
</evidence>
<gene>
    <name evidence="4" type="primary">rps16</name>
</gene>
<dbReference type="SUPFAM" id="SSF54565">
    <property type="entry name" value="Ribosomal protein S16"/>
    <property type="match status" value="1"/>
</dbReference>
<reference evidence="4" key="2">
    <citation type="submission" date="2019-04" db="EMBL/GenBank/DDBJ databases">
        <authorList>
            <person name="Pasella M."/>
        </authorList>
    </citation>
    <scope>NUCLEOTIDE SEQUENCE</scope>
    <source>
        <strain evidence="4">HV05337</strain>
    </source>
</reference>
<dbReference type="InterPro" id="IPR020592">
    <property type="entry name" value="Ribosomal_bS16_CS"/>
</dbReference>
<dbReference type="PANTHER" id="PTHR12919:SF20">
    <property type="entry name" value="SMALL RIBOSOMAL SUBUNIT PROTEIN BS16M"/>
    <property type="match status" value="1"/>
</dbReference>
<dbReference type="HAMAP" id="MF_00385">
    <property type="entry name" value="Ribosomal_bS16"/>
    <property type="match status" value="1"/>
</dbReference>
<sequence>MLKIRLKRCGRKKLPSYRIIVIDSRKRRDGKAIDEMGFYNPLTKEIKINVEKIQKKVKEGAQLTRTVQNILDKVNNNK</sequence>
<proteinExistence type="inferred from homology"/>
<dbReference type="PANTHER" id="PTHR12919">
    <property type="entry name" value="30S RIBOSOMAL PROTEIN S16"/>
    <property type="match status" value="1"/>
</dbReference>
<geneLocation type="plastid" evidence="4"/>
<dbReference type="GO" id="GO:0005739">
    <property type="term" value="C:mitochondrion"/>
    <property type="evidence" value="ECO:0007669"/>
    <property type="project" value="GOC"/>
</dbReference>
<keyword evidence="4" id="KW-0934">Plastid</keyword>
<reference evidence="4" key="1">
    <citation type="journal article" date="2019" name="Mol. Phylogenet. Evol.">
        <title>Morphological evolution and classification of the red algal order Ceramiales inferred using plastid phylogenomics.</title>
        <authorList>
            <person name="Diaz-Tapia P."/>
            <person name="Pasella M.M."/>
            <person name="Verbruggen H."/>
            <person name="Maggs C.A."/>
        </authorList>
    </citation>
    <scope>NUCLEOTIDE SEQUENCE</scope>
    <source>
        <strain evidence="4">HV05337</strain>
    </source>
</reference>